<feature type="region of interest" description="Disordered" evidence="3">
    <location>
        <begin position="54"/>
        <end position="111"/>
    </location>
</feature>
<dbReference type="Gene3D" id="2.60.120.200">
    <property type="match status" value="1"/>
</dbReference>
<evidence type="ECO:0000256" key="1">
    <source>
        <dbReference type="ARBA" id="ARBA00022729"/>
    </source>
</evidence>
<evidence type="ECO:0000313" key="5">
    <source>
        <dbReference type="EMBL" id="PIS05710.1"/>
    </source>
</evidence>
<proteinExistence type="predicted"/>
<name>A0A2H0W4Z9_9BACT</name>
<dbReference type="SUPFAM" id="SSF49899">
    <property type="entry name" value="Concanavalin A-like lectins/glucanases"/>
    <property type="match status" value="1"/>
</dbReference>
<dbReference type="InterPro" id="IPR013320">
    <property type="entry name" value="ConA-like_dom_sf"/>
</dbReference>
<dbReference type="PANTHER" id="PTHR24637">
    <property type="entry name" value="COLLAGEN"/>
    <property type="match status" value="1"/>
</dbReference>
<evidence type="ECO:0000256" key="2">
    <source>
        <dbReference type="ARBA" id="ARBA00023157"/>
    </source>
</evidence>
<organism evidence="5 6">
    <name type="scientific">Candidatus Buchananbacteria bacterium CG10_big_fil_rev_8_21_14_0_10_33_19</name>
    <dbReference type="NCBI Taxonomy" id="1974525"/>
    <lineage>
        <taxon>Bacteria</taxon>
        <taxon>Candidatus Buchananiibacteriota</taxon>
    </lineage>
</organism>
<comment type="caution">
    <text evidence="5">The sequence shown here is derived from an EMBL/GenBank/DDBJ whole genome shotgun (WGS) entry which is preliminary data.</text>
</comment>
<dbReference type="SMART" id="SM00560">
    <property type="entry name" value="LamGL"/>
    <property type="match status" value="1"/>
</dbReference>
<protein>
    <recommendedName>
        <fullName evidence="4">LamG-like jellyroll fold domain-containing protein</fullName>
    </recommendedName>
</protein>
<gene>
    <name evidence="5" type="ORF">COT80_02980</name>
</gene>
<dbReference type="Pfam" id="PF13385">
    <property type="entry name" value="Laminin_G_3"/>
    <property type="match status" value="1"/>
</dbReference>
<sequence length="354" mass="39179">MKVLTKVFYLIIFISLFSGCPSVEKIKSTQSNGQPFNEIWNAIYDLQNQVNNIQLIPGPVGPQGEVGPKGDTGDRGEQGHRGEVGPQGESGQKGDTGDIGPQGNDGLSNWDEDRISSLESSVAELRDIVMPSFESPAVDSNVVNFDATQGQYLGIDNTNQSGLDIVGSLTIECWIKLRSLPNNGNYAICSKYIGDPNNSRSWIFYYSHSSNGYQLGMIISSNGHDNNDVQVRSWDYTLAVDQWYHVATVFNHSLGTYEIFVNGDSIGKSFGSIHSIYSGTAPFFVGRLWNHGWYFDGSIDDLRIWSTARTQNEIIGKMNTELTSQEPYLNAYWKFNGNTLDSSINGNNLIGYNF</sequence>
<dbReference type="AlphaFoldDB" id="A0A2H0W4Z9"/>
<dbReference type="Proteomes" id="UP000229056">
    <property type="component" value="Unassembled WGS sequence"/>
</dbReference>
<dbReference type="InterPro" id="IPR006558">
    <property type="entry name" value="LamG-like"/>
</dbReference>
<keyword evidence="1" id="KW-0732">Signal</keyword>
<reference evidence="6" key="1">
    <citation type="submission" date="2017-09" db="EMBL/GenBank/DDBJ databases">
        <title>Depth-based differentiation of microbial function through sediment-hosted aquifers and enrichment of novel symbionts in the deep terrestrial subsurface.</title>
        <authorList>
            <person name="Probst A.J."/>
            <person name="Ladd B."/>
            <person name="Jarett J.K."/>
            <person name="Geller-Mcgrath D.E."/>
            <person name="Sieber C.M.K."/>
            <person name="Emerson J.B."/>
            <person name="Anantharaman K."/>
            <person name="Thomas B.C."/>
            <person name="Malmstrom R."/>
            <person name="Stieglmeier M."/>
            <person name="Klingl A."/>
            <person name="Woyke T."/>
            <person name="Ryan C.M."/>
            <person name="Banfield J.F."/>
        </authorList>
    </citation>
    <scope>NUCLEOTIDE SEQUENCE [LARGE SCALE GENOMIC DNA]</scope>
</reference>
<dbReference type="EMBL" id="PEZY01000012">
    <property type="protein sequence ID" value="PIS05710.1"/>
    <property type="molecule type" value="Genomic_DNA"/>
</dbReference>
<accession>A0A2H0W4Z9</accession>
<feature type="compositionally biased region" description="Basic and acidic residues" evidence="3">
    <location>
        <begin position="71"/>
        <end position="83"/>
    </location>
</feature>
<evidence type="ECO:0000313" key="6">
    <source>
        <dbReference type="Proteomes" id="UP000229056"/>
    </source>
</evidence>
<dbReference type="PROSITE" id="PS51257">
    <property type="entry name" value="PROKAR_LIPOPROTEIN"/>
    <property type="match status" value="1"/>
</dbReference>
<feature type="domain" description="LamG-like jellyroll fold" evidence="4">
    <location>
        <begin position="167"/>
        <end position="312"/>
    </location>
</feature>
<dbReference type="InterPro" id="IPR008160">
    <property type="entry name" value="Collagen"/>
</dbReference>
<evidence type="ECO:0000256" key="3">
    <source>
        <dbReference type="SAM" id="MobiDB-lite"/>
    </source>
</evidence>
<keyword evidence="2" id="KW-1015">Disulfide bond</keyword>
<evidence type="ECO:0000259" key="4">
    <source>
        <dbReference type="SMART" id="SM00560"/>
    </source>
</evidence>
<dbReference type="Pfam" id="PF01391">
    <property type="entry name" value="Collagen"/>
    <property type="match status" value="1"/>
</dbReference>